<proteinExistence type="predicted"/>
<dbReference type="EMBL" id="JBDODL010005108">
    <property type="protein sequence ID" value="MES1923209.1"/>
    <property type="molecule type" value="Genomic_DNA"/>
</dbReference>
<organism evidence="1 2">
    <name type="scientific">Bonamia ostreae</name>
    <dbReference type="NCBI Taxonomy" id="126728"/>
    <lineage>
        <taxon>Eukaryota</taxon>
        <taxon>Sar</taxon>
        <taxon>Rhizaria</taxon>
        <taxon>Endomyxa</taxon>
        <taxon>Ascetosporea</taxon>
        <taxon>Haplosporida</taxon>
        <taxon>Bonamia</taxon>
    </lineage>
</organism>
<reference evidence="1 2" key="1">
    <citation type="journal article" date="2024" name="BMC Biol.">
        <title>Comparative genomics of Ascetosporea gives new insight into the evolutionary basis for animal parasitism in Rhizaria.</title>
        <authorList>
            <person name="Hiltunen Thoren M."/>
            <person name="Onut-Brannstrom I."/>
            <person name="Alfjorden A."/>
            <person name="Peckova H."/>
            <person name="Swords F."/>
            <person name="Hooper C."/>
            <person name="Holzer A.S."/>
            <person name="Bass D."/>
            <person name="Burki F."/>
        </authorList>
    </citation>
    <scope>NUCLEOTIDE SEQUENCE [LARGE SCALE GENOMIC DNA]</scope>
    <source>
        <strain evidence="1">20-A016</strain>
    </source>
</reference>
<gene>
    <name evidence="1" type="ORF">MHBO_004752</name>
</gene>
<sequence>MGTPDMKLRITGADGKELANNSMESITSSLTQGLKPYNDFSGMIQTMADKIDVSDTTKVEFEGKNMKTIKATDVPQTMKTIGAYVNNMIGSDDSDRMRELLNNGNYGDTPKEVRKNMSNTIFDMVKKTNDVKIANNPQAKAIQDKKNNQMASTSISDILRGAEVPSGSLNSQPWNDTIKMKNKKGEIVEVSGAKVKGTQ</sequence>
<evidence type="ECO:0000313" key="1">
    <source>
        <dbReference type="EMBL" id="MES1923209.1"/>
    </source>
</evidence>
<protein>
    <submittedName>
        <fullName evidence="1">Uncharacterized protein</fullName>
    </submittedName>
</protein>
<feature type="non-terminal residue" evidence="1">
    <location>
        <position position="199"/>
    </location>
</feature>
<dbReference type="Proteomes" id="UP001439008">
    <property type="component" value="Unassembled WGS sequence"/>
</dbReference>
<name>A0ABV2AU65_9EUKA</name>
<evidence type="ECO:0000313" key="2">
    <source>
        <dbReference type="Proteomes" id="UP001439008"/>
    </source>
</evidence>
<keyword evidence="2" id="KW-1185">Reference proteome</keyword>
<comment type="caution">
    <text evidence="1">The sequence shown here is derived from an EMBL/GenBank/DDBJ whole genome shotgun (WGS) entry which is preliminary data.</text>
</comment>
<accession>A0ABV2AU65</accession>